<keyword evidence="1" id="KW-0812">Transmembrane</keyword>
<organism evidence="2">
    <name type="scientific">Arundo donax</name>
    <name type="common">Giant reed</name>
    <name type="synonym">Donax arundinaceus</name>
    <dbReference type="NCBI Taxonomy" id="35708"/>
    <lineage>
        <taxon>Eukaryota</taxon>
        <taxon>Viridiplantae</taxon>
        <taxon>Streptophyta</taxon>
        <taxon>Embryophyta</taxon>
        <taxon>Tracheophyta</taxon>
        <taxon>Spermatophyta</taxon>
        <taxon>Magnoliopsida</taxon>
        <taxon>Liliopsida</taxon>
        <taxon>Poales</taxon>
        <taxon>Poaceae</taxon>
        <taxon>PACMAD clade</taxon>
        <taxon>Arundinoideae</taxon>
        <taxon>Arundineae</taxon>
        <taxon>Arundo</taxon>
    </lineage>
</organism>
<keyword evidence="1" id="KW-1133">Transmembrane helix</keyword>
<keyword evidence="1" id="KW-0472">Membrane</keyword>
<dbReference type="EMBL" id="GBRH01192031">
    <property type="protein sequence ID" value="JAE05865.1"/>
    <property type="molecule type" value="Transcribed_RNA"/>
</dbReference>
<protein>
    <submittedName>
        <fullName evidence="2">Uncharacterized protein</fullName>
    </submittedName>
</protein>
<reference evidence="2" key="1">
    <citation type="submission" date="2014-09" db="EMBL/GenBank/DDBJ databases">
        <authorList>
            <person name="Magalhaes I.L.F."/>
            <person name="Oliveira U."/>
            <person name="Santos F.R."/>
            <person name="Vidigal T.H.D.A."/>
            <person name="Brescovit A.D."/>
            <person name="Santos A.J."/>
        </authorList>
    </citation>
    <scope>NUCLEOTIDE SEQUENCE</scope>
    <source>
        <tissue evidence="2">Shoot tissue taken approximately 20 cm above the soil surface</tissue>
    </source>
</reference>
<evidence type="ECO:0000256" key="1">
    <source>
        <dbReference type="SAM" id="Phobius"/>
    </source>
</evidence>
<sequence>MRCYKYYTIRVLLFLDCQFFSGFCYFCTLFVNACE</sequence>
<evidence type="ECO:0000313" key="2">
    <source>
        <dbReference type="EMBL" id="JAE05865.1"/>
    </source>
</evidence>
<proteinExistence type="predicted"/>
<reference evidence="2" key="2">
    <citation type="journal article" date="2015" name="Data Brief">
        <title>Shoot transcriptome of the giant reed, Arundo donax.</title>
        <authorList>
            <person name="Barrero R.A."/>
            <person name="Guerrero F.D."/>
            <person name="Moolhuijzen P."/>
            <person name="Goolsby J.A."/>
            <person name="Tidwell J."/>
            <person name="Bellgard S.E."/>
            <person name="Bellgard M.I."/>
        </authorList>
    </citation>
    <scope>NUCLEOTIDE SEQUENCE</scope>
    <source>
        <tissue evidence="2">Shoot tissue taken approximately 20 cm above the soil surface</tissue>
    </source>
</reference>
<feature type="transmembrane region" description="Helical" evidence="1">
    <location>
        <begin position="12"/>
        <end position="31"/>
    </location>
</feature>
<name>A0A0A9EYJ8_ARUDO</name>
<accession>A0A0A9EYJ8</accession>
<dbReference type="AlphaFoldDB" id="A0A0A9EYJ8"/>